<feature type="domain" description="Primosomal protein N' 3' DNA-binding" evidence="4">
    <location>
        <begin position="9"/>
        <end position="111"/>
    </location>
</feature>
<gene>
    <name evidence="5" type="ORF">N136_02577</name>
</gene>
<dbReference type="GO" id="GO:0005524">
    <property type="term" value="F:ATP binding"/>
    <property type="evidence" value="ECO:0007669"/>
    <property type="project" value="UniProtKB-KW"/>
</dbReference>
<keyword evidence="3" id="KW-0238">DNA-binding</keyword>
<dbReference type="InterPro" id="IPR042115">
    <property type="entry name" value="PriA_3primeBD_sf"/>
</dbReference>
<protein>
    <recommendedName>
        <fullName evidence="4">Primosomal protein N' 3' DNA-binding domain-containing protein</fullName>
    </recommendedName>
</protein>
<reference evidence="5 6" key="1">
    <citation type="submission" date="2013-08" db="EMBL/GenBank/DDBJ databases">
        <authorList>
            <person name="Weinstock G."/>
            <person name="Sodergren E."/>
            <person name="Wylie T."/>
            <person name="Fulton L."/>
            <person name="Fulton R."/>
            <person name="Fronick C."/>
            <person name="O'Laughlin M."/>
            <person name="Godfrey J."/>
            <person name="Miner T."/>
            <person name="Herter B."/>
            <person name="Appelbaum E."/>
            <person name="Cordes M."/>
            <person name="Lek S."/>
            <person name="Wollam A."/>
            <person name="Pepin K.H."/>
            <person name="Palsikar V.B."/>
            <person name="Mitreva M."/>
            <person name="Wilson R.K."/>
        </authorList>
    </citation>
    <scope>NUCLEOTIDE SEQUENCE [LARGE SCALE GENOMIC DNA]</scope>
    <source>
        <strain evidence="5 6">ATCC 14665</strain>
    </source>
</reference>
<sequence length="222" mass="23383">MAAAGRVARVVLDSPLPQLDHFFDYTVPDELAAEAVPGVRVRVPLRTAGRIADGYLVELADAGEGFEGSLSPIEAVVSPVPVLTPGVWTLARRLADRSAGTASDILRLAVPSRMVRAEKTWLALPEDQRVPAPRPPAFAVRGYGDGVLEAAVSRDERLALQVIPRLSPLPDGTWVGEWAITLAALAAACWAGGRTAIVAVPDHRDLDQLATALAAVAPPEAV</sequence>
<dbReference type="InterPro" id="IPR041222">
    <property type="entry name" value="PriA_3primeBD"/>
</dbReference>
<accession>U2T8P8</accession>
<dbReference type="GO" id="GO:0003677">
    <property type="term" value="F:DNA binding"/>
    <property type="evidence" value="ECO:0007669"/>
    <property type="project" value="UniProtKB-KW"/>
</dbReference>
<organism evidence="5 6">
    <name type="scientific">Leifsonia aquatica ATCC 14665</name>
    <dbReference type="NCBI Taxonomy" id="1358026"/>
    <lineage>
        <taxon>Bacteria</taxon>
        <taxon>Bacillati</taxon>
        <taxon>Actinomycetota</taxon>
        <taxon>Actinomycetes</taxon>
        <taxon>Micrococcales</taxon>
        <taxon>Microbacteriaceae</taxon>
        <taxon>Leifsonia</taxon>
    </lineage>
</organism>
<keyword evidence="2" id="KW-0067">ATP-binding</keyword>
<dbReference type="EMBL" id="AWVQ01000335">
    <property type="protein sequence ID" value="ERK71072.1"/>
    <property type="molecule type" value="Genomic_DNA"/>
</dbReference>
<comment type="caution">
    <text evidence="5">The sequence shown here is derived from an EMBL/GenBank/DDBJ whole genome shotgun (WGS) entry which is preliminary data.</text>
</comment>
<dbReference type="PANTHER" id="PTHR30580:SF0">
    <property type="entry name" value="PRIMOSOMAL PROTEIN N"/>
    <property type="match status" value="1"/>
</dbReference>
<evidence type="ECO:0000313" key="6">
    <source>
        <dbReference type="Proteomes" id="UP000016605"/>
    </source>
</evidence>
<dbReference type="Pfam" id="PF17764">
    <property type="entry name" value="PriA_3primeBD"/>
    <property type="match status" value="1"/>
</dbReference>
<dbReference type="GO" id="GO:0006270">
    <property type="term" value="P:DNA replication initiation"/>
    <property type="evidence" value="ECO:0007669"/>
    <property type="project" value="TreeGrafter"/>
</dbReference>
<dbReference type="Gene3D" id="3.40.1440.60">
    <property type="entry name" value="PriA, 3(prime) DNA-binding domain"/>
    <property type="match status" value="1"/>
</dbReference>
<evidence type="ECO:0000313" key="5">
    <source>
        <dbReference type="EMBL" id="ERK71072.1"/>
    </source>
</evidence>
<dbReference type="GO" id="GO:0006302">
    <property type="term" value="P:double-strand break repair"/>
    <property type="evidence" value="ECO:0007669"/>
    <property type="project" value="TreeGrafter"/>
</dbReference>
<dbReference type="HOGENOM" id="CLU_1247684_0_0_11"/>
<dbReference type="GO" id="GO:0043138">
    <property type="term" value="F:3'-5' DNA helicase activity"/>
    <property type="evidence" value="ECO:0007669"/>
    <property type="project" value="TreeGrafter"/>
</dbReference>
<dbReference type="AlphaFoldDB" id="U2T8P8"/>
<name>U2T8P8_LEIAQ</name>
<proteinExistence type="predicted"/>
<dbReference type="Proteomes" id="UP000016605">
    <property type="component" value="Unassembled WGS sequence"/>
</dbReference>
<dbReference type="GO" id="GO:0006310">
    <property type="term" value="P:DNA recombination"/>
    <property type="evidence" value="ECO:0007669"/>
    <property type="project" value="TreeGrafter"/>
</dbReference>
<evidence type="ECO:0000256" key="3">
    <source>
        <dbReference type="ARBA" id="ARBA00023125"/>
    </source>
</evidence>
<dbReference type="PANTHER" id="PTHR30580">
    <property type="entry name" value="PRIMOSOMAL PROTEIN N"/>
    <property type="match status" value="1"/>
</dbReference>
<feature type="non-terminal residue" evidence="5">
    <location>
        <position position="222"/>
    </location>
</feature>
<evidence type="ECO:0000256" key="2">
    <source>
        <dbReference type="ARBA" id="ARBA00022840"/>
    </source>
</evidence>
<evidence type="ECO:0000256" key="1">
    <source>
        <dbReference type="ARBA" id="ARBA00022741"/>
    </source>
</evidence>
<evidence type="ECO:0000259" key="4">
    <source>
        <dbReference type="Pfam" id="PF17764"/>
    </source>
</evidence>
<keyword evidence="1" id="KW-0547">Nucleotide-binding</keyword>